<dbReference type="PANTHER" id="PTHR36933">
    <property type="entry name" value="SLL0788 PROTEIN"/>
    <property type="match status" value="1"/>
</dbReference>
<dbReference type="AlphaFoldDB" id="A0A2M9D9Q5"/>
<dbReference type="InterPro" id="IPR005183">
    <property type="entry name" value="DUF305_CopM-like"/>
</dbReference>
<evidence type="ECO:0000259" key="2">
    <source>
        <dbReference type="Pfam" id="PF03713"/>
    </source>
</evidence>
<proteinExistence type="predicted"/>
<sequence length="219" mass="23596">MTDGDSGSPRHSWLRLSAMALAAILLVGVGVLVGQKLLPAESSDPLTTSAEAGFARDMQTHHLQAVDMSMIILEKSENQAIRTLAYDIATAQGQQAGQMFAWLIMWNLPQASSEPPMTWMMDDGEHDSHGTSDSDSSTAMTMPGLATYDQMEALRASTTDADAMFLELMIAHHAGGVDMAEGLLERSTNNVVTSLAEGMVAVQMSEITYMNELLEGLEE</sequence>
<gene>
    <name evidence="3" type="ORF">CLV85_1662</name>
</gene>
<dbReference type="Gene3D" id="1.20.1260.10">
    <property type="match status" value="1"/>
</dbReference>
<evidence type="ECO:0000313" key="3">
    <source>
        <dbReference type="EMBL" id="PJJ82461.1"/>
    </source>
</evidence>
<evidence type="ECO:0000313" key="4">
    <source>
        <dbReference type="Proteomes" id="UP000231742"/>
    </source>
</evidence>
<feature type="transmembrane region" description="Helical" evidence="1">
    <location>
        <begin position="12"/>
        <end position="33"/>
    </location>
</feature>
<dbReference type="InterPro" id="IPR012347">
    <property type="entry name" value="Ferritin-like"/>
</dbReference>
<dbReference type="PANTHER" id="PTHR36933:SF1">
    <property type="entry name" value="SLL0788 PROTEIN"/>
    <property type="match status" value="1"/>
</dbReference>
<keyword evidence="1" id="KW-0472">Membrane</keyword>
<reference evidence="3 4" key="1">
    <citation type="submission" date="2017-11" db="EMBL/GenBank/DDBJ databases">
        <title>Genomic Encyclopedia of Archaeal and Bacterial Type Strains, Phase II (KMG-II): From Individual Species to Whole Genera.</title>
        <authorList>
            <person name="Goeker M."/>
        </authorList>
    </citation>
    <scope>NUCLEOTIDE SEQUENCE [LARGE SCALE GENOMIC DNA]</scope>
    <source>
        <strain evidence="3 4">DSM 16400</strain>
    </source>
</reference>
<keyword evidence="1" id="KW-0812">Transmembrane</keyword>
<organism evidence="3 4">
    <name type="scientific">Salinibacterium amurskyense</name>
    <dbReference type="NCBI Taxonomy" id="205941"/>
    <lineage>
        <taxon>Bacteria</taxon>
        <taxon>Bacillati</taxon>
        <taxon>Actinomycetota</taxon>
        <taxon>Actinomycetes</taxon>
        <taxon>Micrococcales</taxon>
        <taxon>Microbacteriaceae</taxon>
        <taxon>Salinibacterium</taxon>
    </lineage>
</organism>
<feature type="domain" description="DUF305" evidence="2">
    <location>
        <begin position="51"/>
        <end position="214"/>
    </location>
</feature>
<name>A0A2M9D9Q5_9MICO</name>
<protein>
    <submittedName>
        <fullName evidence="3">Uncharacterized protein (DUF305 family)</fullName>
    </submittedName>
</protein>
<dbReference type="Pfam" id="PF03713">
    <property type="entry name" value="DUF305"/>
    <property type="match status" value="1"/>
</dbReference>
<keyword evidence="4" id="KW-1185">Reference proteome</keyword>
<dbReference type="EMBL" id="PGFH01000001">
    <property type="protein sequence ID" value="PJJ82461.1"/>
    <property type="molecule type" value="Genomic_DNA"/>
</dbReference>
<keyword evidence="1" id="KW-1133">Transmembrane helix</keyword>
<dbReference type="Proteomes" id="UP000231742">
    <property type="component" value="Unassembled WGS sequence"/>
</dbReference>
<accession>A0A2M9D9Q5</accession>
<comment type="caution">
    <text evidence="3">The sequence shown here is derived from an EMBL/GenBank/DDBJ whole genome shotgun (WGS) entry which is preliminary data.</text>
</comment>
<evidence type="ECO:0000256" key="1">
    <source>
        <dbReference type="SAM" id="Phobius"/>
    </source>
</evidence>
<dbReference type="RefSeq" id="WP_205030343.1">
    <property type="nucleotide sequence ID" value="NZ_BMZU01000001.1"/>
</dbReference>